<comment type="caution">
    <text evidence="2">The sequence shown here is derived from an EMBL/GenBank/DDBJ whole genome shotgun (WGS) entry which is preliminary data.</text>
</comment>
<feature type="non-terminal residue" evidence="2">
    <location>
        <position position="1"/>
    </location>
</feature>
<evidence type="ECO:0000313" key="3">
    <source>
        <dbReference type="Proteomes" id="UP001206925"/>
    </source>
</evidence>
<name>A0AAD5BZB3_AMBAR</name>
<dbReference type="Proteomes" id="UP001206925">
    <property type="component" value="Unassembled WGS sequence"/>
</dbReference>
<gene>
    <name evidence="2" type="ORF">M8C21_011489</name>
</gene>
<dbReference type="EMBL" id="JAMZMK010010453">
    <property type="protein sequence ID" value="KAI7731378.1"/>
    <property type="molecule type" value="Genomic_DNA"/>
</dbReference>
<dbReference type="AlphaFoldDB" id="A0AAD5BZB3"/>
<protein>
    <submittedName>
        <fullName evidence="2">Uncharacterized protein</fullName>
    </submittedName>
</protein>
<feature type="transmembrane region" description="Helical" evidence="1">
    <location>
        <begin position="20"/>
        <end position="42"/>
    </location>
</feature>
<accession>A0AAD5BZB3</accession>
<evidence type="ECO:0000256" key="1">
    <source>
        <dbReference type="SAM" id="Phobius"/>
    </source>
</evidence>
<organism evidence="2 3">
    <name type="scientific">Ambrosia artemisiifolia</name>
    <name type="common">Common ragweed</name>
    <dbReference type="NCBI Taxonomy" id="4212"/>
    <lineage>
        <taxon>Eukaryota</taxon>
        <taxon>Viridiplantae</taxon>
        <taxon>Streptophyta</taxon>
        <taxon>Embryophyta</taxon>
        <taxon>Tracheophyta</taxon>
        <taxon>Spermatophyta</taxon>
        <taxon>Magnoliopsida</taxon>
        <taxon>eudicotyledons</taxon>
        <taxon>Gunneridae</taxon>
        <taxon>Pentapetalae</taxon>
        <taxon>asterids</taxon>
        <taxon>campanulids</taxon>
        <taxon>Asterales</taxon>
        <taxon>Asteraceae</taxon>
        <taxon>Asteroideae</taxon>
        <taxon>Heliantheae alliance</taxon>
        <taxon>Heliantheae</taxon>
        <taxon>Ambrosia</taxon>
    </lineage>
</organism>
<keyword evidence="1" id="KW-0472">Membrane</keyword>
<keyword evidence="1" id="KW-1133">Transmembrane helix</keyword>
<reference evidence="2" key="1">
    <citation type="submission" date="2022-06" db="EMBL/GenBank/DDBJ databases">
        <title>Uncovering the hologenomic basis of an extraordinary plant invasion.</title>
        <authorList>
            <person name="Bieker V.C."/>
            <person name="Martin M.D."/>
            <person name="Gilbert T."/>
            <person name="Hodgins K."/>
            <person name="Battlay P."/>
            <person name="Petersen B."/>
            <person name="Wilson J."/>
        </authorList>
    </citation>
    <scope>NUCLEOTIDE SEQUENCE</scope>
    <source>
        <strain evidence="2">AA19_3_7</strain>
        <tissue evidence="2">Leaf</tissue>
    </source>
</reference>
<sequence length="102" mass="11755">MFTDIIANSSMKFRDLRSNMRISCFVIMFIVCGIDFCGHQWIRNNGSEVKAPLDISMLRLMKAYMRSFALCKGALRALSKTLTVDELFYLKEQFSLELNKNG</sequence>
<keyword evidence="1" id="KW-0812">Transmembrane</keyword>
<evidence type="ECO:0000313" key="2">
    <source>
        <dbReference type="EMBL" id="KAI7731378.1"/>
    </source>
</evidence>
<keyword evidence="3" id="KW-1185">Reference proteome</keyword>
<proteinExistence type="predicted"/>